<dbReference type="PANTHER" id="PTHR12586">
    <property type="entry name" value="CDP-DIACYLGLYCEROL--SERINE O-PHOSPHATIDYLTRANSFERASE"/>
    <property type="match status" value="1"/>
</dbReference>
<organism evidence="12 13">
    <name type="scientific">Riccia sorocarpa</name>
    <dbReference type="NCBI Taxonomy" id="122646"/>
    <lineage>
        <taxon>Eukaryota</taxon>
        <taxon>Viridiplantae</taxon>
        <taxon>Streptophyta</taxon>
        <taxon>Embryophyta</taxon>
        <taxon>Marchantiophyta</taxon>
        <taxon>Marchantiopsida</taxon>
        <taxon>Marchantiidae</taxon>
        <taxon>Marchantiales</taxon>
        <taxon>Ricciaceae</taxon>
        <taxon>Riccia</taxon>
    </lineage>
</organism>
<dbReference type="Gene3D" id="3.30.870.10">
    <property type="entry name" value="Endonuclease Chain A"/>
    <property type="match status" value="2"/>
</dbReference>
<comment type="pathway">
    <text evidence="1 10">Phospholipid metabolism; phosphatidylglycerol biosynthesis; phosphatidylglycerol from CDP-diacylglycerol: step 1/2.</text>
</comment>
<dbReference type="EC" id="2.7.8.5" evidence="10"/>
<keyword evidence="10" id="KW-0067">ATP-binding</keyword>
<dbReference type="InterPro" id="IPR001736">
    <property type="entry name" value="PLipase_D/transphosphatidylase"/>
</dbReference>
<dbReference type="GO" id="GO:0008444">
    <property type="term" value="F:CDP-diacylglycerol-glycerol-3-phosphate 3-phosphatidyltransferase activity"/>
    <property type="evidence" value="ECO:0007669"/>
    <property type="project" value="UniProtKB-EC"/>
</dbReference>
<evidence type="ECO:0000256" key="9">
    <source>
        <dbReference type="ARBA" id="ARBA00048586"/>
    </source>
</evidence>
<dbReference type="AlphaFoldDB" id="A0ABD3HIY0"/>
<dbReference type="CDD" id="cd09137">
    <property type="entry name" value="PLDc_PGS1_euk_2"/>
    <property type="match status" value="1"/>
</dbReference>
<feature type="domain" description="PLD phosphodiesterase" evidence="11">
    <location>
        <begin position="206"/>
        <end position="232"/>
    </location>
</feature>
<evidence type="ECO:0000256" key="4">
    <source>
        <dbReference type="ARBA" id="ARBA00022679"/>
    </source>
</evidence>
<evidence type="ECO:0000256" key="7">
    <source>
        <dbReference type="ARBA" id="ARBA00023209"/>
    </source>
</evidence>
<dbReference type="SUPFAM" id="SSF56024">
    <property type="entry name" value="Phospholipase D/nuclease"/>
    <property type="match status" value="1"/>
</dbReference>
<dbReference type="PANTHER" id="PTHR12586:SF1">
    <property type="entry name" value="CDP-DIACYLGLYCEROL--GLYCEROL-3-PHOSPHATE 3-PHOSPHATIDYLTRANSFERASE, MITOCHONDRIAL"/>
    <property type="match status" value="1"/>
</dbReference>
<evidence type="ECO:0000256" key="10">
    <source>
        <dbReference type="RuleBase" id="RU365024"/>
    </source>
</evidence>
<reference evidence="12 13" key="1">
    <citation type="submission" date="2024-09" db="EMBL/GenBank/DDBJ databases">
        <title>Chromosome-scale assembly of Riccia sorocarpa.</title>
        <authorList>
            <person name="Paukszto L."/>
        </authorList>
    </citation>
    <scope>NUCLEOTIDE SEQUENCE [LARGE SCALE GENOMIC DNA]</scope>
    <source>
        <strain evidence="12">LP-2024</strain>
        <tissue evidence="12">Aerial parts of the thallus</tissue>
    </source>
</reference>
<evidence type="ECO:0000256" key="8">
    <source>
        <dbReference type="ARBA" id="ARBA00023264"/>
    </source>
</evidence>
<keyword evidence="10" id="KW-0547">Nucleotide-binding</keyword>
<evidence type="ECO:0000256" key="1">
    <source>
        <dbReference type="ARBA" id="ARBA00005042"/>
    </source>
</evidence>
<dbReference type="SMART" id="SM00155">
    <property type="entry name" value="PLDc"/>
    <property type="match status" value="2"/>
</dbReference>
<evidence type="ECO:0000256" key="6">
    <source>
        <dbReference type="ARBA" id="ARBA00023098"/>
    </source>
</evidence>
<evidence type="ECO:0000259" key="11">
    <source>
        <dbReference type="PROSITE" id="PS50035"/>
    </source>
</evidence>
<gene>
    <name evidence="12" type="ORF">R1sor_005014</name>
</gene>
<comment type="function">
    <text evidence="10">Functions in the biosynthesis of the anionic phospholipids phosphatidylglycerol and cardiolipin.</text>
</comment>
<evidence type="ECO:0000256" key="5">
    <source>
        <dbReference type="ARBA" id="ARBA00022737"/>
    </source>
</evidence>
<dbReference type="PIRSF" id="PIRSF000850">
    <property type="entry name" value="Phospholipase_D_PSS"/>
    <property type="match status" value="1"/>
</dbReference>
<evidence type="ECO:0000313" key="12">
    <source>
        <dbReference type="EMBL" id="KAL3691363.1"/>
    </source>
</evidence>
<keyword evidence="8 10" id="KW-1208">Phospholipid metabolism</keyword>
<keyword evidence="6 10" id="KW-0443">Lipid metabolism</keyword>
<keyword evidence="5" id="KW-0677">Repeat</keyword>
<protein>
    <recommendedName>
        <fullName evidence="10">CDP-diacylglycerol--glycerol-3-phosphate 3-phosphatidyltransferase</fullName>
        <ecNumber evidence="10">2.7.8.5</ecNumber>
    </recommendedName>
</protein>
<dbReference type="CDD" id="cd09135">
    <property type="entry name" value="PLDc_PGS1_euk_1"/>
    <property type="match status" value="1"/>
</dbReference>
<accession>A0ABD3HIY0</accession>
<keyword evidence="7 10" id="KW-0594">Phospholipid biosynthesis</keyword>
<keyword evidence="13" id="KW-1185">Reference proteome</keyword>
<dbReference type="GO" id="GO:0008654">
    <property type="term" value="P:phospholipid biosynthetic process"/>
    <property type="evidence" value="ECO:0007669"/>
    <property type="project" value="UniProtKB-KW"/>
</dbReference>
<dbReference type="PROSITE" id="PS50035">
    <property type="entry name" value="PLD"/>
    <property type="match status" value="1"/>
</dbReference>
<comment type="similarity">
    <text evidence="2 10">Belongs to the CDP-alcohol phosphatidyltransferase class-II family.</text>
</comment>
<sequence length="532" mass="59785">MGSLAMRMVTGRCCRSVTAMLPRLWTPPWLKQQQMKRRMFATFTTDSKLRDDQRKIVNVLSASSRMIPVRGDQISLLESPTDFYEAIKDGIRNSRRRVVMASLYIGTGKLESELLDVVADALAENPALEVTLLFDAMRSTRPTRDSKDPRFTSSAAMLSTLLLADSAKWRQRKSVVNEERLKISFYRTPDLTKALQWLLPPRVNEVVGVCHLKAFVFDDNVLMTGANMSSSYFTNRQDRYIWFRDSPPLANHFCSLIDVVSSYSFALGSGTRLLPKEASLTRKREDFCAQMASSLGEFCSPGDEGEVPETGKEFDTFCFPTIQMGPLDIRQDEQCTIALLRGLPSGTHLQLSSPYFNLTPEYEDVLLEVAERNRVDILTASPKANGFYGSAGVSGLIPKAYSLLEQNLYERSQRIAQDDCDSFRKGLSIHEYERSGWTYHAKGLWGTLPSDLEGPSLTLIGSSNLGYRSRDRDLEAQLFVITRNPHLVGQLSAERDSLFSRAVKVDSRSFLDSDRSGGYMAAKASQLVRSWL</sequence>
<comment type="subcellular location">
    <subcellularLocation>
        <location evidence="10">Mitochondrion</location>
    </subcellularLocation>
</comment>
<keyword evidence="10" id="KW-0496">Mitochondrion</keyword>
<dbReference type="Proteomes" id="UP001633002">
    <property type="component" value="Unassembled WGS sequence"/>
</dbReference>
<dbReference type="EMBL" id="JBJQOH010000003">
    <property type="protein sequence ID" value="KAL3691363.1"/>
    <property type="molecule type" value="Genomic_DNA"/>
</dbReference>
<keyword evidence="4 10" id="KW-0808">Transferase</keyword>
<dbReference type="GO" id="GO:0005524">
    <property type="term" value="F:ATP binding"/>
    <property type="evidence" value="ECO:0007669"/>
    <property type="project" value="UniProtKB-KW"/>
</dbReference>
<comment type="catalytic activity">
    <reaction evidence="9 10">
        <text>a CDP-1,2-diacyl-sn-glycerol + sn-glycerol 3-phosphate = a 1,2-diacyl-sn-glycero-3-phospho-(1'-sn-glycero-3'-phosphate) + CMP + H(+)</text>
        <dbReference type="Rhea" id="RHEA:12593"/>
        <dbReference type="ChEBI" id="CHEBI:15378"/>
        <dbReference type="ChEBI" id="CHEBI:57597"/>
        <dbReference type="ChEBI" id="CHEBI:58332"/>
        <dbReference type="ChEBI" id="CHEBI:60110"/>
        <dbReference type="ChEBI" id="CHEBI:60377"/>
        <dbReference type="EC" id="2.7.8.5"/>
    </reaction>
</comment>
<evidence type="ECO:0000313" key="13">
    <source>
        <dbReference type="Proteomes" id="UP001633002"/>
    </source>
</evidence>
<name>A0ABD3HIY0_9MARC</name>
<evidence type="ECO:0000256" key="2">
    <source>
        <dbReference type="ARBA" id="ARBA00010682"/>
    </source>
</evidence>
<dbReference type="GO" id="GO:0005739">
    <property type="term" value="C:mitochondrion"/>
    <property type="evidence" value="ECO:0007669"/>
    <property type="project" value="UniProtKB-SubCell"/>
</dbReference>
<evidence type="ECO:0000256" key="3">
    <source>
        <dbReference type="ARBA" id="ARBA00022516"/>
    </source>
</evidence>
<comment type="caution">
    <text evidence="12">The sequence shown here is derived from an EMBL/GenBank/DDBJ whole genome shotgun (WGS) entry which is preliminary data.</text>
</comment>
<dbReference type="InterPro" id="IPR016270">
    <property type="entry name" value="PGS1"/>
</dbReference>
<proteinExistence type="inferred from homology"/>
<keyword evidence="3 10" id="KW-0444">Lipid biosynthesis</keyword>